<name>A0ABQ9DIN7_9PASS</name>
<evidence type="ECO:0000313" key="2">
    <source>
        <dbReference type="Proteomes" id="UP001145742"/>
    </source>
</evidence>
<evidence type="ECO:0000313" key="1">
    <source>
        <dbReference type="EMBL" id="KAJ7422519.1"/>
    </source>
</evidence>
<organism evidence="1 2">
    <name type="scientific">Willisornis vidua</name>
    <name type="common">Xingu scale-backed antbird</name>
    <dbReference type="NCBI Taxonomy" id="1566151"/>
    <lineage>
        <taxon>Eukaryota</taxon>
        <taxon>Metazoa</taxon>
        <taxon>Chordata</taxon>
        <taxon>Craniata</taxon>
        <taxon>Vertebrata</taxon>
        <taxon>Euteleostomi</taxon>
        <taxon>Archelosauria</taxon>
        <taxon>Archosauria</taxon>
        <taxon>Dinosauria</taxon>
        <taxon>Saurischia</taxon>
        <taxon>Theropoda</taxon>
        <taxon>Coelurosauria</taxon>
        <taxon>Aves</taxon>
        <taxon>Neognathae</taxon>
        <taxon>Neoaves</taxon>
        <taxon>Telluraves</taxon>
        <taxon>Australaves</taxon>
        <taxon>Passeriformes</taxon>
        <taxon>Thamnophilidae</taxon>
        <taxon>Willisornis</taxon>
    </lineage>
</organism>
<reference evidence="1" key="1">
    <citation type="submission" date="2019-10" db="EMBL/GenBank/DDBJ databases">
        <authorList>
            <person name="Soares A.E.R."/>
            <person name="Aleixo A."/>
            <person name="Schneider P."/>
            <person name="Miyaki C.Y."/>
            <person name="Schneider M.P."/>
            <person name="Mello C."/>
            <person name="Vasconcelos A.T.R."/>
        </authorList>
    </citation>
    <scope>NUCLEOTIDE SEQUENCE</scope>
    <source>
        <tissue evidence="1">Muscle</tissue>
    </source>
</reference>
<proteinExistence type="predicted"/>
<keyword evidence="2" id="KW-1185">Reference proteome</keyword>
<dbReference type="EMBL" id="WHWB01033006">
    <property type="protein sequence ID" value="KAJ7422519.1"/>
    <property type="molecule type" value="Genomic_DNA"/>
</dbReference>
<gene>
    <name evidence="1" type="ORF">WISP_37544</name>
</gene>
<sequence>MWRHPPPYRQDCVGGQILDDCLEDLVIQIDLFRQIDQGCCADSEDKGLDLRVQNLPQHKHFDTATAAETLGKFGRNYYPGKAKRAEGVAGTGAEALRNSTNAAGFGMSLDIKPSPALCSCVEITPSCKTVYQESNGQCPLSTGLCHLPDKSFTLGLCQCSVEAAGEDVLFTDILAGIPSNWARFTVNLE</sequence>
<accession>A0ABQ9DIN7</accession>
<dbReference type="Proteomes" id="UP001145742">
    <property type="component" value="Unassembled WGS sequence"/>
</dbReference>
<protein>
    <submittedName>
        <fullName evidence="1">Uncharacterized protein</fullName>
    </submittedName>
</protein>
<comment type="caution">
    <text evidence="1">The sequence shown here is derived from an EMBL/GenBank/DDBJ whole genome shotgun (WGS) entry which is preliminary data.</text>
</comment>